<dbReference type="Gene3D" id="1.10.10.10">
    <property type="entry name" value="Winged helix-like DNA-binding domain superfamily/Winged helix DNA-binding domain"/>
    <property type="match status" value="1"/>
</dbReference>
<proteinExistence type="inferred from homology"/>
<dbReference type="EMBL" id="CP041764">
    <property type="protein sequence ID" value="QHA89662.1"/>
    <property type="molecule type" value="Genomic_DNA"/>
</dbReference>
<evidence type="ECO:0000313" key="7">
    <source>
        <dbReference type="Proteomes" id="UP000430368"/>
    </source>
</evidence>
<dbReference type="PANTHER" id="PTHR30126:SF18">
    <property type="entry name" value="LYSR FAMILY TRANSCRIPTIONAL REGULATOR"/>
    <property type="match status" value="1"/>
</dbReference>
<evidence type="ECO:0000259" key="5">
    <source>
        <dbReference type="PROSITE" id="PS50931"/>
    </source>
</evidence>
<keyword evidence="3" id="KW-0238">DNA-binding</keyword>
<gene>
    <name evidence="6" type="ORF">FO014_23200</name>
</gene>
<dbReference type="Gene3D" id="3.40.190.10">
    <property type="entry name" value="Periplasmic binding protein-like II"/>
    <property type="match status" value="2"/>
</dbReference>
<dbReference type="InterPro" id="IPR000847">
    <property type="entry name" value="LysR_HTH_N"/>
</dbReference>
<accession>A0ABX6GTS2</accession>
<reference evidence="6 7" key="1">
    <citation type="submission" date="2019-07" db="EMBL/GenBank/DDBJ databases">
        <title>Serratia dokdonensis sp. nov., an elicitor of systemic resistance in Nicotiana Tabacum.</title>
        <authorList>
            <person name="Son J.-S."/>
            <person name="Hwang Y.-J."/>
            <person name="Lee S.-Y."/>
            <person name="Ghim S.-Y."/>
        </authorList>
    </citation>
    <scope>NUCLEOTIDE SEQUENCE [LARGE SCALE GENOMIC DNA]</scope>
    <source>
        <strain evidence="6 7">KUDC3025</strain>
    </source>
</reference>
<keyword evidence="2" id="KW-0805">Transcription regulation</keyword>
<organism evidence="6 7">
    <name type="scientific">Serratia rhizosphaerae</name>
    <dbReference type="NCBI Taxonomy" id="2597702"/>
    <lineage>
        <taxon>Bacteria</taxon>
        <taxon>Pseudomonadati</taxon>
        <taxon>Pseudomonadota</taxon>
        <taxon>Gammaproteobacteria</taxon>
        <taxon>Enterobacterales</taxon>
        <taxon>Yersiniaceae</taxon>
        <taxon>Serratia</taxon>
    </lineage>
</organism>
<dbReference type="InterPro" id="IPR036390">
    <property type="entry name" value="WH_DNA-bd_sf"/>
</dbReference>
<dbReference type="RefSeq" id="WP_160031222.1">
    <property type="nucleotide sequence ID" value="NZ_CP041764.1"/>
</dbReference>
<keyword evidence="4" id="KW-0804">Transcription</keyword>
<dbReference type="Proteomes" id="UP000430368">
    <property type="component" value="Chromosome"/>
</dbReference>
<comment type="similarity">
    <text evidence="1">Belongs to the LysR transcriptional regulatory family.</text>
</comment>
<sequence>MWSEYSLDVVDAVARTGSFSAAAQELHRVPSAVSYTVRQLEQWLAVPLFERRHRDVMLTPAGALFVQESRAVIKKMLDTRRQCQQVANGWRGQVKIAVDLIVKPQRCRQLVLDFYRHFPDVELLLQPEVFNGVWDALVDGRAEMAIGATRAVPAGGGFAFRDMGFMNWLCVVSADHPLAGLNGALSDEQLRPYPALLLEDTSRNLPKRVTWSLDNQRRLVVPDWVSAVDCLRGGLCVGMAPAHRVLPLVARGELAVLQLHEPFPPSACCLTWQQPNQSPAIAWLLDYLGDSETLNHEWLSEEEEAGPAEE</sequence>
<evidence type="ECO:0000256" key="1">
    <source>
        <dbReference type="ARBA" id="ARBA00009437"/>
    </source>
</evidence>
<dbReference type="NCBIfam" id="NF008294">
    <property type="entry name" value="PRK11074.1"/>
    <property type="match status" value="1"/>
</dbReference>
<evidence type="ECO:0000313" key="6">
    <source>
        <dbReference type="EMBL" id="QHA89662.1"/>
    </source>
</evidence>
<feature type="domain" description="HTH lysR-type" evidence="5">
    <location>
        <begin position="2"/>
        <end position="59"/>
    </location>
</feature>
<dbReference type="PROSITE" id="PS50931">
    <property type="entry name" value="HTH_LYSR"/>
    <property type="match status" value="1"/>
</dbReference>
<dbReference type="SUPFAM" id="SSF53850">
    <property type="entry name" value="Periplasmic binding protein-like II"/>
    <property type="match status" value="1"/>
</dbReference>
<dbReference type="Pfam" id="PF00126">
    <property type="entry name" value="HTH_1"/>
    <property type="match status" value="1"/>
</dbReference>
<dbReference type="Pfam" id="PF03466">
    <property type="entry name" value="LysR_substrate"/>
    <property type="match status" value="1"/>
</dbReference>
<dbReference type="InterPro" id="IPR036388">
    <property type="entry name" value="WH-like_DNA-bd_sf"/>
</dbReference>
<protein>
    <submittedName>
        <fullName evidence="6">LysR family transcriptional regulator</fullName>
    </submittedName>
</protein>
<keyword evidence="7" id="KW-1185">Reference proteome</keyword>
<dbReference type="PANTHER" id="PTHR30126">
    <property type="entry name" value="HTH-TYPE TRANSCRIPTIONAL REGULATOR"/>
    <property type="match status" value="1"/>
</dbReference>
<evidence type="ECO:0000256" key="4">
    <source>
        <dbReference type="ARBA" id="ARBA00023163"/>
    </source>
</evidence>
<name>A0ABX6GTS2_9GAMM</name>
<dbReference type="SUPFAM" id="SSF46785">
    <property type="entry name" value="Winged helix' DNA-binding domain"/>
    <property type="match status" value="1"/>
</dbReference>
<dbReference type="InterPro" id="IPR005119">
    <property type="entry name" value="LysR_subst-bd"/>
</dbReference>
<evidence type="ECO:0000256" key="3">
    <source>
        <dbReference type="ARBA" id="ARBA00023125"/>
    </source>
</evidence>
<evidence type="ECO:0000256" key="2">
    <source>
        <dbReference type="ARBA" id="ARBA00023015"/>
    </source>
</evidence>